<comment type="caution">
    <text evidence="1">The sequence shown here is derived from an EMBL/GenBank/DDBJ whole genome shotgun (WGS) entry which is preliminary data.</text>
</comment>
<proteinExistence type="predicted"/>
<name>A0A2A4SS44_9DELT</name>
<dbReference type="EMBL" id="NVSR01000134">
    <property type="protein sequence ID" value="PCI23899.1"/>
    <property type="molecule type" value="Genomic_DNA"/>
</dbReference>
<gene>
    <name evidence="1" type="ORF">COB67_12320</name>
</gene>
<dbReference type="AlphaFoldDB" id="A0A2A4SS44"/>
<dbReference type="Proteomes" id="UP000218113">
    <property type="component" value="Unassembled WGS sequence"/>
</dbReference>
<sequence length="407" mass="46244">MDRSAPLHFLGVGTQLDLGFGEPVLLREFRTQFNETIPVSDGFFKLMQNTFGFYNSICGDFFENLGSQVAQNSLDIFLQDELRPRLFEQEICAGIGERKKSFLTEIIKLEQFIQGENYTSELLNDLESLKQVADAIYELMQNHWELFKYESSHVNSQTLISFILEIDRIGIGWDAYLEKYLAVSRLLNAAKIERLPEGQALMTVKYHLPPQEAFTLDMATAFHQFLQVAFDFILKAHGKGKESPKLALHSLEVSNPIACTLIVPQEFLGSFEKLLGYLSVDVLKRDTLVKFVMEVVRLGQAKPLAKASVNTIQKNIAKALKALHPEGFFSVNQNENADSVELLTTLCEEMDRLKIRYKDLLSGSTSLLVRNRKEQMEAELMKSQEDLVVSTVTIDVEKKEHINFLTS</sequence>
<protein>
    <submittedName>
        <fullName evidence="1">Uncharacterized protein</fullName>
    </submittedName>
</protein>
<organism evidence="1 2">
    <name type="scientific">SAR324 cluster bacterium</name>
    <dbReference type="NCBI Taxonomy" id="2024889"/>
    <lineage>
        <taxon>Bacteria</taxon>
        <taxon>Deltaproteobacteria</taxon>
        <taxon>SAR324 cluster</taxon>
    </lineage>
</organism>
<evidence type="ECO:0000313" key="1">
    <source>
        <dbReference type="EMBL" id="PCI23899.1"/>
    </source>
</evidence>
<evidence type="ECO:0000313" key="2">
    <source>
        <dbReference type="Proteomes" id="UP000218113"/>
    </source>
</evidence>
<accession>A0A2A4SS44</accession>
<reference evidence="2" key="1">
    <citation type="submission" date="2017-08" db="EMBL/GenBank/DDBJ databases">
        <title>A dynamic microbial community with high functional redundancy inhabits the cold, oxic subseafloor aquifer.</title>
        <authorList>
            <person name="Tully B.J."/>
            <person name="Wheat C.G."/>
            <person name="Glazer B.T."/>
            <person name="Huber J.A."/>
        </authorList>
    </citation>
    <scope>NUCLEOTIDE SEQUENCE [LARGE SCALE GENOMIC DNA]</scope>
</reference>